<gene>
    <name evidence="1" type="ORF">IE53DRAFT_389072</name>
</gene>
<accession>A0ACD0NSI6</accession>
<protein>
    <submittedName>
        <fullName evidence="1">Uncharacterized protein</fullName>
    </submittedName>
</protein>
<organism evidence="1 2">
    <name type="scientific">Violaceomyces palustris</name>
    <dbReference type="NCBI Taxonomy" id="1673888"/>
    <lineage>
        <taxon>Eukaryota</taxon>
        <taxon>Fungi</taxon>
        <taxon>Dikarya</taxon>
        <taxon>Basidiomycota</taxon>
        <taxon>Ustilaginomycotina</taxon>
        <taxon>Ustilaginomycetes</taxon>
        <taxon>Violaceomycetales</taxon>
        <taxon>Violaceomycetaceae</taxon>
        <taxon>Violaceomyces</taxon>
    </lineage>
</organism>
<name>A0ACD0NSI6_9BASI</name>
<proteinExistence type="predicted"/>
<keyword evidence="2" id="KW-1185">Reference proteome</keyword>
<dbReference type="EMBL" id="KZ820152">
    <property type="protein sequence ID" value="PWN48717.1"/>
    <property type="molecule type" value="Genomic_DNA"/>
</dbReference>
<dbReference type="Proteomes" id="UP000245626">
    <property type="component" value="Unassembled WGS sequence"/>
</dbReference>
<reference evidence="1 2" key="1">
    <citation type="journal article" date="2018" name="Mol. Biol. Evol.">
        <title>Broad Genomic Sampling Reveals a Smut Pathogenic Ancestry of the Fungal Clade Ustilaginomycotina.</title>
        <authorList>
            <person name="Kijpornyongpan T."/>
            <person name="Mondo S.J."/>
            <person name="Barry K."/>
            <person name="Sandor L."/>
            <person name="Lee J."/>
            <person name="Lipzen A."/>
            <person name="Pangilinan J."/>
            <person name="LaButti K."/>
            <person name="Hainaut M."/>
            <person name="Henrissat B."/>
            <person name="Grigoriev I.V."/>
            <person name="Spatafora J.W."/>
            <person name="Aime M.C."/>
        </authorList>
    </citation>
    <scope>NUCLEOTIDE SEQUENCE [LARGE SCALE GENOMIC DNA]</scope>
    <source>
        <strain evidence="1 2">SA 807</strain>
    </source>
</reference>
<evidence type="ECO:0000313" key="2">
    <source>
        <dbReference type="Proteomes" id="UP000245626"/>
    </source>
</evidence>
<evidence type="ECO:0000313" key="1">
    <source>
        <dbReference type="EMBL" id="PWN48717.1"/>
    </source>
</evidence>
<sequence>MVMLFSSLSLSLSTSLLAHPSSSTIETATYLRWNLLGFDTNRDGIQPWGGTGLQSNSKGKAKSNEKGTTLG</sequence>